<organism evidence="1 2">
    <name type="scientific">Bradyrhizobium elkanii</name>
    <dbReference type="NCBI Taxonomy" id="29448"/>
    <lineage>
        <taxon>Bacteria</taxon>
        <taxon>Pseudomonadati</taxon>
        <taxon>Pseudomonadota</taxon>
        <taxon>Alphaproteobacteria</taxon>
        <taxon>Hyphomicrobiales</taxon>
        <taxon>Nitrobacteraceae</taxon>
        <taxon>Bradyrhizobium</taxon>
    </lineage>
</organism>
<reference evidence="1" key="1">
    <citation type="submission" date="2021-02" db="EMBL/GenBank/DDBJ databases">
        <title>Genomic Encyclopedia of Type Strains, Phase IV (KMG-V): Genome sequencing to study the core and pangenomes of soil and plant-associated prokaryotes.</title>
        <authorList>
            <person name="Whitman W."/>
        </authorList>
    </citation>
    <scope>NUCLEOTIDE SEQUENCE</scope>
    <source>
        <strain evidence="1">USDA 406</strain>
    </source>
</reference>
<name>A0A8I1XZ60_BRAEL</name>
<evidence type="ECO:0000313" key="2">
    <source>
        <dbReference type="Proteomes" id="UP000673383"/>
    </source>
</evidence>
<evidence type="ECO:0000313" key="1">
    <source>
        <dbReference type="EMBL" id="MBP1290326.1"/>
    </source>
</evidence>
<protein>
    <submittedName>
        <fullName evidence="1">Uncharacterized protein</fullName>
    </submittedName>
</protein>
<proteinExistence type="predicted"/>
<dbReference type="AlphaFoldDB" id="A0A8I1XZ60"/>
<comment type="caution">
    <text evidence="1">The sequence shown here is derived from an EMBL/GenBank/DDBJ whole genome shotgun (WGS) entry which is preliminary data.</text>
</comment>
<dbReference type="EMBL" id="JAFICZ010000001">
    <property type="protein sequence ID" value="MBP1290326.1"/>
    <property type="molecule type" value="Genomic_DNA"/>
</dbReference>
<accession>A0A8I1XZ60</accession>
<gene>
    <name evidence="1" type="ORF">JOH49_000079</name>
</gene>
<sequence>MAEVLASAASVKASGLERDLANHKEHVAAEYLSKDSMKGIAAAINRLGDQLDGFFLQFVRRLD</sequence>
<dbReference type="Proteomes" id="UP000673383">
    <property type="component" value="Unassembled WGS sequence"/>
</dbReference>
<dbReference type="RefSeq" id="WP_157791016.1">
    <property type="nucleotide sequence ID" value="NZ_JAFICZ010000001.1"/>
</dbReference>